<sequence length="238" mass="26731">MVFSLNPRNKFASGLKAAMGPQNEEEMMGFLDNTSHYIATIRDAAGNLMFATSKKTAFIGFLACIKSVRQIFKPHIGEDKPLKYLLTYKLYQDHLKLFFGAFRAAGGFNNNPTTRQFVTIYKRLLMRHDVEVVTGNTVPQDHTKLLTSAPITSAASSTVKDCTRDILVDRRFEQLVETKDEEIDTEIHQCLKCQSTVNLQSATLPALLPTWWPEEQTVQNTDQPCKPSSLTPAIRAMA</sequence>
<dbReference type="PANTHER" id="PTHR47577:SF2">
    <property type="entry name" value="THAP DOMAIN CONTAINING 9"/>
    <property type="match status" value="1"/>
</dbReference>
<feature type="domain" description="Transposable element P transposase-like RNase H C-terminal" evidence="2">
    <location>
        <begin position="88"/>
        <end position="122"/>
    </location>
</feature>
<name>A0AAV4ALI0_9GAST</name>
<evidence type="ECO:0000256" key="1">
    <source>
        <dbReference type="SAM" id="MobiDB-lite"/>
    </source>
</evidence>
<dbReference type="AlphaFoldDB" id="A0AAV4ALI0"/>
<dbReference type="Proteomes" id="UP000735302">
    <property type="component" value="Unassembled WGS sequence"/>
</dbReference>
<keyword evidence="4" id="KW-1185">Reference proteome</keyword>
<proteinExistence type="predicted"/>
<evidence type="ECO:0000313" key="3">
    <source>
        <dbReference type="EMBL" id="GFO07767.1"/>
    </source>
</evidence>
<dbReference type="PANTHER" id="PTHR47577">
    <property type="entry name" value="THAP DOMAIN-CONTAINING PROTEIN 6"/>
    <property type="match status" value="1"/>
</dbReference>
<feature type="compositionally biased region" description="Polar residues" evidence="1">
    <location>
        <begin position="219"/>
        <end position="231"/>
    </location>
</feature>
<feature type="region of interest" description="Disordered" evidence="1">
    <location>
        <begin position="219"/>
        <end position="238"/>
    </location>
</feature>
<reference evidence="3 4" key="1">
    <citation type="journal article" date="2021" name="Elife">
        <title>Chloroplast acquisition without the gene transfer in kleptoplastic sea slugs, Plakobranchus ocellatus.</title>
        <authorList>
            <person name="Maeda T."/>
            <person name="Takahashi S."/>
            <person name="Yoshida T."/>
            <person name="Shimamura S."/>
            <person name="Takaki Y."/>
            <person name="Nagai Y."/>
            <person name="Toyoda A."/>
            <person name="Suzuki Y."/>
            <person name="Arimoto A."/>
            <person name="Ishii H."/>
            <person name="Satoh N."/>
            <person name="Nishiyama T."/>
            <person name="Hasebe M."/>
            <person name="Maruyama T."/>
            <person name="Minagawa J."/>
            <person name="Obokata J."/>
            <person name="Shigenobu S."/>
        </authorList>
    </citation>
    <scope>NUCLEOTIDE SEQUENCE [LARGE SCALE GENOMIC DNA]</scope>
</reference>
<gene>
    <name evidence="3" type="ORF">PoB_003427200</name>
</gene>
<dbReference type="EMBL" id="BLXT01003909">
    <property type="protein sequence ID" value="GFO07767.1"/>
    <property type="molecule type" value="Genomic_DNA"/>
</dbReference>
<protein>
    <submittedName>
        <fullName evidence="3">THAP domain-containing protein 9</fullName>
    </submittedName>
</protein>
<evidence type="ECO:0000259" key="2">
    <source>
        <dbReference type="Pfam" id="PF21789"/>
    </source>
</evidence>
<evidence type="ECO:0000313" key="4">
    <source>
        <dbReference type="Proteomes" id="UP000735302"/>
    </source>
</evidence>
<dbReference type="Pfam" id="PF21789">
    <property type="entry name" value="TNP-like_RNaseH_C"/>
    <property type="match status" value="1"/>
</dbReference>
<dbReference type="InterPro" id="IPR048367">
    <property type="entry name" value="TNP-like_RNaseH_C"/>
</dbReference>
<accession>A0AAV4ALI0</accession>
<comment type="caution">
    <text evidence="3">The sequence shown here is derived from an EMBL/GenBank/DDBJ whole genome shotgun (WGS) entry which is preliminary data.</text>
</comment>
<organism evidence="3 4">
    <name type="scientific">Plakobranchus ocellatus</name>
    <dbReference type="NCBI Taxonomy" id="259542"/>
    <lineage>
        <taxon>Eukaryota</taxon>
        <taxon>Metazoa</taxon>
        <taxon>Spiralia</taxon>
        <taxon>Lophotrochozoa</taxon>
        <taxon>Mollusca</taxon>
        <taxon>Gastropoda</taxon>
        <taxon>Heterobranchia</taxon>
        <taxon>Euthyneura</taxon>
        <taxon>Panpulmonata</taxon>
        <taxon>Sacoglossa</taxon>
        <taxon>Placobranchoidea</taxon>
        <taxon>Plakobranchidae</taxon>
        <taxon>Plakobranchus</taxon>
    </lineage>
</organism>